<evidence type="ECO:0000313" key="2">
    <source>
        <dbReference type="Proteomes" id="UP000194474"/>
    </source>
</evidence>
<name>A0A1Y6EJN4_9HYPH</name>
<evidence type="ECO:0000313" key="1">
    <source>
        <dbReference type="EMBL" id="SMQ62844.1"/>
    </source>
</evidence>
<dbReference type="OrthoDB" id="8443793at2"/>
<dbReference type="InterPro" id="IPR003772">
    <property type="entry name" value="YceD"/>
</dbReference>
<dbReference type="Proteomes" id="UP000194474">
    <property type="component" value="Unassembled WGS sequence"/>
</dbReference>
<dbReference type="AlphaFoldDB" id="A0A1Y6EJN4"/>
<dbReference type="EMBL" id="FXWK01000001">
    <property type="protein sequence ID" value="SMQ62844.1"/>
    <property type="molecule type" value="Genomic_DNA"/>
</dbReference>
<accession>A0A1Y6EJN4</accession>
<reference evidence="2" key="1">
    <citation type="submission" date="2017-04" db="EMBL/GenBank/DDBJ databases">
        <authorList>
            <person name="Varghese N."/>
            <person name="Submissions S."/>
        </authorList>
    </citation>
    <scope>NUCLEOTIDE SEQUENCE [LARGE SCALE GENOMIC DNA]</scope>
</reference>
<dbReference type="RefSeq" id="WP_086469156.1">
    <property type="nucleotide sequence ID" value="NZ_FXWK01000001.1"/>
</dbReference>
<keyword evidence="2" id="KW-1185">Reference proteome</keyword>
<gene>
    <name evidence="1" type="ORF">SAMN06295905_0727</name>
</gene>
<proteinExistence type="predicted"/>
<dbReference type="Pfam" id="PF02620">
    <property type="entry name" value="YceD"/>
    <property type="match status" value="1"/>
</dbReference>
<organism evidence="1 2">
    <name type="scientific">Devosia lucknowensis</name>
    <dbReference type="NCBI Taxonomy" id="1096929"/>
    <lineage>
        <taxon>Bacteria</taxon>
        <taxon>Pseudomonadati</taxon>
        <taxon>Pseudomonadota</taxon>
        <taxon>Alphaproteobacteria</taxon>
        <taxon>Hyphomicrobiales</taxon>
        <taxon>Devosiaceae</taxon>
        <taxon>Devosia</taxon>
    </lineage>
</organism>
<protein>
    <submittedName>
        <fullName evidence="1">Uncharacterized ACR, COG1399</fullName>
    </submittedName>
</protein>
<sequence>MSERETPIFDAVVRIDRLPASGRSIAVDANEEERAAIAEAMQIVSVESFVATLGIVPFRGGLRAQGKLDARVTQASVVSFEPVPETVSEDIDRVFLPAPRENQAPAPGSEIFIDLENDDFPDHIDGPEVDLSALLLETLALALDPYPRAPGESLDSLGISLGDAEEGPFAKLARLKGGDGEKS</sequence>